<dbReference type="Pfam" id="PF22022">
    <property type="entry name" value="Phage_int_M"/>
    <property type="match status" value="1"/>
</dbReference>
<gene>
    <name evidence="2" type="ORF">I4I81_30580</name>
</gene>
<proteinExistence type="predicted"/>
<evidence type="ECO:0000313" key="3">
    <source>
        <dbReference type="Proteomes" id="UP000694287"/>
    </source>
</evidence>
<dbReference type="Proteomes" id="UP000694287">
    <property type="component" value="Unassembled WGS sequence"/>
</dbReference>
<dbReference type="InterPro" id="IPR050090">
    <property type="entry name" value="Tyrosine_recombinase_XerCD"/>
</dbReference>
<dbReference type="PANTHER" id="PTHR30349">
    <property type="entry name" value="PHAGE INTEGRASE-RELATED"/>
    <property type="match status" value="1"/>
</dbReference>
<protein>
    <submittedName>
        <fullName evidence="2">Site-specific integrase</fullName>
    </submittedName>
</protein>
<dbReference type="PROSITE" id="PS51898">
    <property type="entry name" value="TYR_RECOMBINASE"/>
    <property type="match status" value="1"/>
</dbReference>
<sequence length="382" mass="43125">MGRPPLPIGTYGHILTVRLDRERYRSWANYRDFDGVTRRVQRFGPTKLAAENRLKEAMRDRNRVALDGEITGDTRVRVVAEMWFRELDESDRALRTKITYRDAWRRSVEPAVGELRLSDLRVSTVDRVIREIRQRRGSASAHHAKVVLSGILGLAVRHDALDANPVRELTPARKSKPAREAMTLTEDGLIRLQAFLAESDDAGKYDLRDLVDALSGLGCRIGELLALDWTRVDDKARTLAFEGTVIRVPGEGLIVQPHTKVRASMRTITPPAWLMELLVKRHADSHGLWVFPSTAGTLRDPDNTRKQLRQTVAGTEWEGLHPHAFRHLVATRLDAEGLSAREIADYLGHERISMTQDVYMTRRVAGAAASTALDRFAPARKR</sequence>
<feature type="domain" description="Tyr recombinase" evidence="1">
    <location>
        <begin position="179"/>
        <end position="374"/>
    </location>
</feature>
<name>A0ABS6V241_9PSEU</name>
<evidence type="ECO:0000259" key="1">
    <source>
        <dbReference type="PROSITE" id="PS51898"/>
    </source>
</evidence>
<dbReference type="InterPro" id="IPR002104">
    <property type="entry name" value="Integrase_catalytic"/>
</dbReference>
<dbReference type="Pfam" id="PF00589">
    <property type="entry name" value="Phage_integrase"/>
    <property type="match status" value="1"/>
</dbReference>
<evidence type="ECO:0000313" key="2">
    <source>
        <dbReference type="EMBL" id="MBW0138579.1"/>
    </source>
</evidence>
<comment type="caution">
    <text evidence="2">The sequence shown here is derived from an EMBL/GenBank/DDBJ whole genome shotgun (WGS) entry which is preliminary data.</text>
</comment>
<dbReference type="RefSeq" id="WP_218601168.1">
    <property type="nucleotide sequence ID" value="NZ_JADQDJ010000012.1"/>
</dbReference>
<dbReference type="EMBL" id="JADQDK010000001">
    <property type="protein sequence ID" value="MBW0138579.1"/>
    <property type="molecule type" value="Genomic_DNA"/>
</dbReference>
<dbReference type="InterPro" id="IPR053876">
    <property type="entry name" value="Phage_int_M"/>
</dbReference>
<dbReference type="CDD" id="cd01189">
    <property type="entry name" value="INT_ICEBs1_C_like"/>
    <property type="match status" value="1"/>
</dbReference>
<accession>A0ABS6V241</accession>
<keyword evidence="3" id="KW-1185">Reference proteome</keyword>
<reference evidence="2 3" key="1">
    <citation type="submission" date="2020-11" db="EMBL/GenBank/DDBJ databases">
        <title>Pseudonocardia abyssalis sp. nov. and Pseudonocardia oceani sp. nov., description and phylogenomic analysis of two novel actinomycetes isolated from the deep Southern Ocean.</title>
        <authorList>
            <person name="Parra J."/>
        </authorList>
    </citation>
    <scope>NUCLEOTIDE SEQUENCE [LARGE SCALE GENOMIC DNA]</scope>
    <source>
        <strain evidence="2 3">KRD-168</strain>
    </source>
</reference>
<organism evidence="2 3">
    <name type="scientific">Pseudonocardia abyssalis</name>
    <dbReference type="NCBI Taxonomy" id="2792008"/>
    <lineage>
        <taxon>Bacteria</taxon>
        <taxon>Bacillati</taxon>
        <taxon>Actinomycetota</taxon>
        <taxon>Actinomycetes</taxon>
        <taxon>Pseudonocardiales</taxon>
        <taxon>Pseudonocardiaceae</taxon>
        <taxon>Pseudonocardia</taxon>
    </lineage>
</organism>